<dbReference type="Gene3D" id="3.30.450.20">
    <property type="entry name" value="PAS domain"/>
    <property type="match status" value="3"/>
</dbReference>
<feature type="domain" description="Histidine kinase" evidence="8">
    <location>
        <begin position="212"/>
        <end position="429"/>
    </location>
</feature>
<accession>A0A9X4AV74</accession>
<dbReference type="PROSITE" id="PS50109">
    <property type="entry name" value="HIS_KIN"/>
    <property type="match status" value="2"/>
</dbReference>
<evidence type="ECO:0000256" key="2">
    <source>
        <dbReference type="ARBA" id="ARBA00012438"/>
    </source>
</evidence>
<dbReference type="AlphaFoldDB" id="A0A9X4AV74"/>
<dbReference type="PROSITE" id="PS50110">
    <property type="entry name" value="RESPONSE_REGULATORY"/>
    <property type="match status" value="1"/>
</dbReference>
<gene>
    <name evidence="11" type="ORF">KEG57_33215</name>
</gene>
<evidence type="ECO:0000256" key="6">
    <source>
        <dbReference type="PROSITE-ProRule" id="PRU00169"/>
    </source>
</evidence>
<dbReference type="SMART" id="SM00448">
    <property type="entry name" value="REC"/>
    <property type="match status" value="1"/>
</dbReference>
<evidence type="ECO:0000256" key="4">
    <source>
        <dbReference type="ARBA" id="ARBA00022679"/>
    </source>
</evidence>
<dbReference type="Pfam" id="PF00072">
    <property type="entry name" value="Response_reg"/>
    <property type="match status" value="1"/>
</dbReference>
<keyword evidence="12" id="KW-1185">Reference proteome</keyword>
<dbReference type="InterPro" id="IPR011006">
    <property type="entry name" value="CheY-like_superfamily"/>
</dbReference>
<dbReference type="Pfam" id="PF02518">
    <property type="entry name" value="HATPase_c"/>
    <property type="match status" value="2"/>
</dbReference>
<dbReference type="SUPFAM" id="SSF52172">
    <property type="entry name" value="CheY-like"/>
    <property type="match status" value="1"/>
</dbReference>
<dbReference type="EMBL" id="JAGTJJ010000028">
    <property type="protein sequence ID" value="MDC3985386.1"/>
    <property type="molecule type" value="Genomic_DNA"/>
</dbReference>
<dbReference type="FunFam" id="3.30.565.10:FF:000006">
    <property type="entry name" value="Sensor histidine kinase WalK"/>
    <property type="match status" value="2"/>
</dbReference>
<dbReference type="SMART" id="SM00065">
    <property type="entry name" value="GAF"/>
    <property type="match status" value="1"/>
</dbReference>
<proteinExistence type="predicted"/>
<dbReference type="Pfam" id="PF00512">
    <property type="entry name" value="HisKA"/>
    <property type="match status" value="2"/>
</dbReference>
<dbReference type="Gene3D" id="3.30.450.40">
    <property type="match status" value="1"/>
</dbReference>
<dbReference type="GO" id="GO:0000155">
    <property type="term" value="F:phosphorelay sensor kinase activity"/>
    <property type="evidence" value="ECO:0007669"/>
    <property type="project" value="InterPro"/>
</dbReference>
<dbReference type="EC" id="2.7.13.3" evidence="2"/>
<keyword evidence="5" id="KW-0418">Kinase</keyword>
<evidence type="ECO:0000259" key="8">
    <source>
        <dbReference type="PROSITE" id="PS50109"/>
    </source>
</evidence>
<protein>
    <recommendedName>
        <fullName evidence="2">histidine kinase</fullName>
        <ecNumber evidence="2">2.7.13.3</ecNumber>
    </recommendedName>
</protein>
<dbReference type="InterPro" id="IPR003661">
    <property type="entry name" value="HisK_dim/P_dom"/>
</dbReference>
<dbReference type="InterPro" id="IPR035965">
    <property type="entry name" value="PAS-like_dom_sf"/>
</dbReference>
<dbReference type="InterPro" id="IPR003594">
    <property type="entry name" value="HATPase_dom"/>
</dbReference>
<dbReference type="Gene3D" id="3.40.50.2300">
    <property type="match status" value="1"/>
</dbReference>
<feature type="domain" description="PAS" evidence="10">
    <location>
        <begin position="718"/>
        <end position="771"/>
    </location>
</feature>
<dbReference type="SMART" id="SM00388">
    <property type="entry name" value="HisKA"/>
    <property type="match status" value="2"/>
</dbReference>
<feature type="domain" description="Response regulatory" evidence="9">
    <location>
        <begin position="475"/>
        <end position="590"/>
    </location>
</feature>
<dbReference type="CDD" id="cd17574">
    <property type="entry name" value="REC_OmpR"/>
    <property type="match status" value="1"/>
</dbReference>
<keyword evidence="3 6" id="KW-0597">Phosphoprotein</keyword>
<dbReference type="InterPro" id="IPR029016">
    <property type="entry name" value="GAF-like_dom_sf"/>
</dbReference>
<dbReference type="SUPFAM" id="SSF47384">
    <property type="entry name" value="Homodimeric domain of signal transducing histidine kinase"/>
    <property type="match status" value="2"/>
</dbReference>
<dbReference type="InterPro" id="IPR003018">
    <property type="entry name" value="GAF"/>
</dbReference>
<sequence length="1244" mass="137534">MSGPRTADPDFRTLFESAPGLYLVVEPDAPRYTIVAVSDAYARATMTRREQILGRGIFEVFPANPATSEQGATAVRNLGASLERVLRRRVPDTMPIQQYDIRRPDEEGGGFEERWWSQVNCPVFGPDGELIYVTHRVEDVTEFVRVKQAGLEAQRLTADLRIQAENMEAEIFQRGQEITEANRQLVRANEEITRLYEKTKELDRLKSEFFASVSHELRTPLTLILGPTQRLLDAPEISPALRRDIEVIERNARTLHHHVDDLLDVAKIDAGRMTLEYCEIDLARLLRFVASHFEVLAKEKDIAFTVEAEVALRAEVDADKMQRVLLNLLSNAFKFTPVSGSIRASLRQIPEDRMVIEVADSGPGVPVDKREAVFERFRQLDGGATRRFGGTGLGLAIARDFIALHHGAISVSEAPEGGALFTVELPRRAPPEAVVRPRAADVPSGGPVPAVVSQAAFELHGGPPAEVVGAPEGALVLVVEDNREMSGFIIESLASDHRVVAAFDGTEGLRKALELKPDLVLCDIMMPELSGDALVRAIRSHRELDGIPIVLLTAKSDDELRVKLLREGAQDYITKPFTVDELRARIDNLIAGKRGLEAQARLAVLVEQAPDGIFVADLEGRYTDANTAGCRMLGYAREEIIGKTMVDFIPPRDVPRLSHAKEQLLAGAVEVAEWRLRTKGGAYLPVEVSARFLPDGRWQSLVRDISERKRAEEALRASEARFAGLISIAADAIISFDQDQRIHIFNEGAEQIFGWKREEILGQPVDVLIPEGLRKRHQQHVRDFAKTPLKARKMSERETIWALRKDGVEFPAEGAISKLDVEGVPLFTIILRDITERKEVEKEQRLLLNVGAVLASSLDYDQTVDSLVSLVVRHLADCCIAELMNEDGGRRFKVAHADPEKATVADALQRLELDRGGPHLVSRVFETRQPLLVNEVTPEYLESIAQSEEHLRVLRELDPKSLIGVPLIAHGNLVGALLLVSTTAARYAARELAVAQELSHRAALAVENACLFRNAQRAIRVRDDTLGTVAHDLRNPLNAILVHAELLRRAREPGISRRGESIQRAALRMNRLIQDLLDVARVDAGQLSVMRGSIPADKVAIEAVEAQRPFARECSLELDLDVAAELPEIWADHDRVLQVFENLIGNAIKFTAAGGRIHVGAARREQAVLFWVTDTGAGIPMQQIPHLFDRFWQAKEAGRGGAGLGLSIVKGLVEAHGGRIWAESTVGVGSTFFFTIPITKTAPS</sequence>
<dbReference type="Gene3D" id="3.30.565.10">
    <property type="entry name" value="Histidine kinase-like ATPase, C-terminal domain"/>
    <property type="match status" value="2"/>
</dbReference>
<dbReference type="PANTHER" id="PTHR43547">
    <property type="entry name" value="TWO-COMPONENT HISTIDINE KINASE"/>
    <property type="match status" value="1"/>
</dbReference>
<dbReference type="Pfam" id="PF01590">
    <property type="entry name" value="GAF"/>
    <property type="match status" value="1"/>
</dbReference>
<dbReference type="InterPro" id="IPR004358">
    <property type="entry name" value="Sig_transdc_His_kin-like_C"/>
</dbReference>
<dbReference type="SMART" id="SM00091">
    <property type="entry name" value="PAS"/>
    <property type="match status" value="3"/>
</dbReference>
<dbReference type="PRINTS" id="PR00344">
    <property type="entry name" value="BCTRLSENSOR"/>
</dbReference>
<dbReference type="InterPro" id="IPR005467">
    <property type="entry name" value="His_kinase_dom"/>
</dbReference>
<dbReference type="SMART" id="SM00387">
    <property type="entry name" value="HATPase_c"/>
    <property type="match status" value="2"/>
</dbReference>
<dbReference type="PANTHER" id="PTHR43547:SF2">
    <property type="entry name" value="HYBRID SIGNAL TRANSDUCTION HISTIDINE KINASE C"/>
    <property type="match status" value="1"/>
</dbReference>
<evidence type="ECO:0000256" key="7">
    <source>
        <dbReference type="SAM" id="Coils"/>
    </source>
</evidence>
<keyword evidence="4" id="KW-0808">Transferase</keyword>
<evidence type="ECO:0000256" key="5">
    <source>
        <dbReference type="ARBA" id="ARBA00022777"/>
    </source>
</evidence>
<dbReference type="Proteomes" id="UP001151081">
    <property type="component" value="Unassembled WGS sequence"/>
</dbReference>
<dbReference type="SUPFAM" id="SSF55874">
    <property type="entry name" value="ATPase domain of HSP90 chaperone/DNA topoisomerase II/histidine kinase"/>
    <property type="match status" value="2"/>
</dbReference>
<name>A0A9X4AV74_9BACT</name>
<dbReference type="InterPro" id="IPR000014">
    <property type="entry name" value="PAS"/>
</dbReference>
<evidence type="ECO:0000259" key="9">
    <source>
        <dbReference type="PROSITE" id="PS50110"/>
    </source>
</evidence>
<dbReference type="CDD" id="cd00130">
    <property type="entry name" value="PAS"/>
    <property type="match status" value="2"/>
</dbReference>
<dbReference type="SUPFAM" id="SSF55785">
    <property type="entry name" value="PYP-like sensor domain (PAS domain)"/>
    <property type="match status" value="3"/>
</dbReference>
<evidence type="ECO:0000259" key="10">
    <source>
        <dbReference type="PROSITE" id="PS50112"/>
    </source>
</evidence>
<dbReference type="InterPro" id="IPR001789">
    <property type="entry name" value="Sig_transdc_resp-reg_receiver"/>
</dbReference>
<dbReference type="InterPro" id="IPR036097">
    <property type="entry name" value="HisK_dim/P_sf"/>
</dbReference>
<dbReference type="Pfam" id="PF08448">
    <property type="entry name" value="PAS_4"/>
    <property type="match status" value="2"/>
</dbReference>
<dbReference type="Gene3D" id="1.10.287.130">
    <property type="match status" value="2"/>
</dbReference>
<dbReference type="CDD" id="cd00082">
    <property type="entry name" value="HisKA"/>
    <property type="match status" value="2"/>
</dbReference>
<dbReference type="InterPro" id="IPR013656">
    <property type="entry name" value="PAS_4"/>
</dbReference>
<comment type="caution">
    <text evidence="11">The sequence shown here is derived from an EMBL/GenBank/DDBJ whole genome shotgun (WGS) entry which is preliminary data.</text>
</comment>
<feature type="modified residue" description="4-aspartylphosphate" evidence="6">
    <location>
        <position position="523"/>
    </location>
</feature>
<dbReference type="InterPro" id="IPR036890">
    <property type="entry name" value="HATPase_C_sf"/>
</dbReference>
<dbReference type="PROSITE" id="PS50112">
    <property type="entry name" value="PAS"/>
    <property type="match status" value="2"/>
</dbReference>
<dbReference type="SUPFAM" id="SSF55781">
    <property type="entry name" value="GAF domain-like"/>
    <property type="match status" value="1"/>
</dbReference>
<reference evidence="11 12" key="1">
    <citation type="submission" date="2021-04" db="EMBL/GenBank/DDBJ databases">
        <title>Genome analysis of Polyangium sp.</title>
        <authorList>
            <person name="Li Y."/>
            <person name="Wang J."/>
        </authorList>
    </citation>
    <scope>NUCLEOTIDE SEQUENCE [LARGE SCALE GENOMIC DNA]</scope>
    <source>
        <strain evidence="11 12">SDU14</strain>
    </source>
</reference>
<feature type="domain" description="PAS" evidence="10">
    <location>
        <begin position="598"/>
        <end position="668"/>
    </location>
</feature>
<evidence type="ECO:0000313" key="11">
    <source>
        <dbReference type="EMBL" id="MDC3985386.1"/>
    </source>
</evidence>
<evidence type="ECO:0000256" key="3">
    <source>
        <dbReference type="ARBA" id="ARBA00022553"/>
    </source>
</evidence>
<evidence type="ECO:0000256" key="1">
    <source>
        <dbReference type="ARBA" id="ARBA00000085"/>
    </source>
</evidence>
<comment type="catalytic activity">
    <reaction evidence="1">
        <text>ATP + protein L-histidine = ADP + protein N-phospho-L-histidine.</text>
        <dbReference type="EC" id="2.7.13.3"/>
    </reaction>
</comment>
<dbReference type="Pfam" id="PF13426">
    <property type="entry name" value="PAS_9"/>
    <property type="match status" value="1"/>
</dbReference>
<keyword evidence="7" id="KW-0175">Coiled coil</keyword>
<evidence type="ECO:0000313" key="12">
    <source>
        <dbReference type="Proteomes" id="UP001151081"/>
    </source>
</evidence>
<feature type="coiled-coil region" evidence="7">
    <location>
        <begin position="178"/>
        <end position="205"/>
    </location>
</feature>
<organism evidence="11 12">
    <name type="scientific">Polyangium jinanense</name>
    <dbReference type="NCBI Taxonomy" id="2829994"/>
    <lineage>
        <taxon>Bacteria</taxon>
        <taxon>Pseudomonadati</taxon>
        <taxon>Myxococcota</taxon>
        <taxon>Polyangia</taxon>
        <taxon>Polyangiales</taxon>
        <taxon>Polyangiaceae</taxon>
        <taxon>Polyangium</taxon>
    </lineage>
</organism>
<dbReference type="NCBIfam" id="TIGR00229">
    <property type="entry name" value="sensory_box"/>
    <property type="match status" value="2"/>
</dbReference>
<dbReference type="CDD" id="cd00075">
    <property type="entry name" value="HATPase"/>
    <property type="match status" value="1"/>
</dbReference>
<feature type="domain" description="Histidine kinase" evidence="8">
    <location>
        <begin position="1028"/>
        <end position="1240"/>
    </location>
</feature>